<evidence type="ECO:0000256" key="5">
    <source>
        <dbReference type="ARBA" id="ARBA00023180"/>
    </source>
</evidence>
<organism evidence="8 9">
    <name type="scientific">Branchiostoma lanceolatum</name>
    <name type="common">Common lancelet</name>
    <name type="synonym">Amphioxus lanceolatum</name>
    <dbReference type="NCBI Taxonomy" id="7740"/>
    <lineage>
        <taxon>Eukaryota</taxon>
        <taxon>Metazoa</taxon>
        <taxon>Chordata</taxon>
        <taxon>Cephalochordata</taxon>
        <taxon>Leptocardii</taxon>
        <taxon>Amphioxiformes</taxon>
        <taxon>Branchiostomatidae</taxon>
        <taxon>Branchiostoma</taxon>
    </lineage>
</organism>
<accession>A0A8K0A0E7</accession>
<proteinExistence type="inferred from homology"/>
<keyword evidence="3" id="KW-0479">Metal-binding</keyword>
<sequence length="404" mass="44919">MFLYLPFQAVHAPLEAPEEYINQYNHIKSNNMAIYAAVATAMDEAVGNITRALKESGLWENSVLFFSTDNGASKSGSNWPLRGFKNTLWEGGVRGVGFVSSPLLKSKGTTSDALIHISDWFPTIVRLAGGSNIGTKPLDGYDVWDTISEGKASPRTEILHNINPLIRQVNSNSVMFQDHNIFDTSIRAAIRSGDWKLITGKPVWERSSHAPKAGVELNRACRTITGNLKATPLSALYTLAGICPPGIRRDVQARTERDKQQKDPRHPLHGHQEVPRRLRSRHSFMTLRGLVGKTPENLRIEMWKRSDPNNNRALPPPSESLPPGADLPRRNWVALNRARAKVARTGDNLLRWGKANSAACGCGEDPQTLQHLMNNCRLSPTCTDSDLRKAKKVALNWIEMNDKL</sequence>
<evidence type="ECO:0000256" key="3">
    <source>
        <dbReference type="ARBA" id="ARBA00022723"/>
    </source>
</evidence>
<keyword evidence="5" id="KW-0325">Glycoprotein</keyword>
<dbReference type="OrthoDB" id="409048at2759"/>
<dbReference type="InterPro" id="IPR017850">
    <property type="entry name" value="Alkaline_phosphatase_core_sf"/>
</dbReference>
<dbReference type="InterPro" id="IPR000917">
    <property type="entry name" value="Sulfatase_N"/>
</dbReference>
<feature type="domain" description="Sulfatase N-terminal" evidence="7">
    <location>
        <begin position="2"/>
        <end position="129"/>
    </location>
</feature>
<dbReference type="InterPro" id="IPR047115">
    <property type="entry name" value="ARSB"/>
</dbReference>
<evidence type="ECO:0000256" key="4">
    <source>
        <dbReference type="ARBA" id="ARBA00022837"/>
    </source>
</evidence>
<evidence type="ECO:0000256" key="6">
    <source>
        <dbReference type="SAM" id="MobiDB-lite"/>
    </source>
</evidence>
<reference evidence="8" key="1">
    <citation type="submission" date="2022-01" db="EMBL/GenBank/DDBJ databases">
        <authorList>
            <person name="Braso-Vives M."/>
        </authorList>
    </citation>
    <scope>NUCLEOTIDE SEQUENCE</scope>
</reference>
<evidence type="ECO:0000256" key="1">
    <source>
        <dbReference type="ARBA" id="ARBA00001913"/>
    </source>
</evidence>
<keyword evidence="4" id="KW-0106">Calcium</keyword>
<dbReference type="AlphaFoldDB" id="A0A8K0A0E7"/>
<feature type="region of interest" description="Disordered" evidence="6">
    <location>
        <begin position="252"/>
        <end position="279"/>
    </location>
</feature>
<dbReference type="Proteomes" id="UP000838412">
    <property type="component" value="Chromosome 5"/>
</dbReference>
<name>A0A8K0A0E7_BRALA</name>
<dbReference type="Gene3D" id="3.40.720.10">
    <property type="entry name" value="Alkaline Phosphatase, subunit A"/>
    <property type="match status" value="1"/>
</dbReference>
<dbReference type="GO" id="GO:0008484">
    <property type="term" value="F:sulfuric ester hydrolase activity"/>
    <property type="evidence" value="ECO:0007669"/>
    <property type="project" value="InterPro"/>
</dbReference>
<dbReference type="SUPFAM" id="SSF53649">
    <property type="entry name" value="Alkaline phosphatase-like"/>
    <property type="match status" value="1"/>
</dbReference>
<protein>
    <submittedName>
        <fullName evidence="8">ARSB protein</fullName>
    </submittedName>
</protein>
<dbReference type="Pfam" id="PF00884">
    <property type="entry name" value="Sulfatase"/>
    <property type="match status" value="1"/>
</dbReference>
<dbReference type="Gene3D" id="3.30.1120.10">
    <property type="match status" value="1"/>
</dbReference>
<evidence type="ECO:0000313" key="8">
    <source>
        <dbReference type="EMBL" id="CAH1266662.1"/>
    </source>
</evidence>
<evidence type="ECO:0000313" key="9">
    <source>
        <dbReference type="Proteomes" id="UP000838412"/>
    </source>
</evidence>
<dbReference type="PANTHER" id="PTHR10342:SF274">
    <property type="entry name" value="ARYLSULFATASE B"/>
    <property type="match status" value="1"/>
</dbReference>
<comment type="similarity">
    <text evidence="2">Belongs to the sulfatase family.</text>
</comment>
<feature type="compositionally biased region" description="Basic and acidic residues" evidence="6">
    <location>
        <begin position="252"/>
        <end position="276"/>
    </location>
</feature>
<gene>
    <name evidence="8" type="primary">ARSB</name>
    <name evidence="8" type="ORF">BLAG_LOCUS20212</name>
</gene>
<dbReference type="EMBL" id="OV696690">
    <property type="protein sequence ID" value="CAH1266662.1"/>
    <property type="molecule type" value="Genomic_DNA"/>
</dbReference>
<keyword evidence="9" id="KW-1185">Reference proteome</keyword>
<comment type="cofactor">
    <cofactor evidence="1">
        <name>Ca(2+)</name>
        <dbReference type="ChEBI" id="CHEBI:29108"/>
    </cofactor>
</comment>
<evidence type="ECO:0000259" key="7">
    <source>
        <dbReference type="Pfam" id="PF00884"/>
    </source>
</evidence>
<evidence type="ECO:0000256" key="2">
    <source>
        <dbReference type="ARBA" id="ARBA00008779"/>
    </source>
</evidence>
<feature type="region of interest" description="Disordered" evidence="6">
    <location>
        <begin position="306"/>
        <end position="326"/>
    </location>
</feature>
<dbReference type="PANTHER" id="PTHR10342">
    <property type="entry name" value="ARYLSULFATASE"/>
    <property type="match status" value="1"/>
</dbReference>
<dbReference type="GO" id="GO:0046872">
    <property type="term" value="F:metal ion binding"/>
    <property type="evidence" value="ECO:0007669"/>
    <property type="project" value="UniProtKB-KW"/>
</dbReference>